<evidence type="ECO:0000256" key="6">
    <source>
        <dbReference type="ARBA" id="ARBA00022499"/>
    </source>
</evidence>
<keyword evidence="8" id="KW-0285">Flavoprotein</keyword>
<feature type="transmembrane region" description="Helical" evidence="25">
    <location>
        <begin position="235"/>
        <end position="256"/>
    </location>
</feature>
<comment type="catalytic activity">
    <reaction evidence="22">
        <text>NADPH + 2 O2 = 2 superoxide + NADP(+) + H(+)</text>
        <dbReference type="Rhea" id="RHEA:63180"/>
        <dbReference type="ChEBI" id="CHEBI:15378"/>
        <dbReference type="ChEBI" id="CHEBI:15379"/>
        <dbReference type="ChEBI" id="CHEBI:18421"/>
        <dbReference type="ChEBI" id="CHEBI:57783"/>
        <dbReference type="ChEBI" id="CHEBI:58349"/>
    </reaction>
</comment>
<name>A0A4W2G6Y3_BOBOX</name>
<dbReference type="InterPro" id="IPR039261">
    <property type="entry name" value="FNR_nucleotide-bd"/>
</dbReference>
<dbReference type="Proteomes" id="UP000429181">
    <property type="component" value="Unassembled WGS sequence"/>
</dbReference>
<dbReference type="SFLD" id="SFLDG01169">
    <property type="entry name" value="NADPH_oxidase_subgroup_(NOX)"/>
    <property type="match status" value="1"/>
</dbReference>
<dbReference type="Pfam" id="PF09815">
    <property type="entry name" value="XK-related"/>
    <property type="match status" value="1"/>
</dbReference>
<keyword evidence="4" id="KW-0813">Transport</keyword>
<feature type="transmembrane region" description="Helical" evidence="25">
    <location>
        <begin position="166"/>
        <end position="185"/>
    </location>
</feature>
<feature type="chain" id="PRO_5021254230" description="XK-related protein" evidence="26">
    <location>
        <begin position="21"/>
        <end position="877"/>
    </location>
</feature>
<organism evidence="28 29">
    <name type="scientific">Bos indicus x Bos taurus</name>
    <name type="common">Hybrid cattle</name>
    <dbReference type="NCBI Taxonomy" id="30522"/>
    <lineage>
        <taxon>Eukaryota</taxon>
        <taxon>Metazoa</taxon>
        <taxon>Chordata</taxon>
        <taxon>Craniata</taxon>
        <taxon>Vertebrata</taxon>
        <taxon>Euteleostomi</taxon>
        <taxon>Mammalia</taxon>
        <taxon>Eutheria</taxon>
        <taxon>Laurasiatheria</taxon>
        <taxon>Artiodactyla</taxon>
        <taxon>Ruminantia</taxon>
        <taxon>Pecora</taxon>
        <taxon>Bovidae</taxon>
        <taxon>Bovinae</taxon>
        <taxon>Bos</taxon>
    </lineage>
</organism>
<evidence type="ECO:0000256" key="13">
    <source>
        <dbReference type="ARBA" id="ARBA00022882"/>
    </source>
</evidence>
<dbReference type="Pfam" id="PF08030">
    <property type="entry name" value="NAD_binding_6"/>
    <property type="match status" value="1"/>
</dbReference>
<feature type="transmembrane region" description="Helical" evidence="25">
    <location>
        <begin position="511"/>
        <end position="528"/>
    </location>
</feature>
<feature type="transmembrane region" description="Helical" evidence="25">
    <location>
        <begin position="318"/>
        <end position="337"/>
    </location>
</feature>
<dbReference type="Gene3D" id="3.40.50.80">
    <property type="entry name" value="Nucleotide-binding domain of ferredoxin-NADP reductase (FNR) module"/>
    <property type="match status" value="1"/>
</dbReference>
<dbReference type="AlphaFoldDB" id="A0A4W2G6Y3"/>
<evidence type="ECO:0000256" key="17">
    <source>
        <dbReference type="ARBA" id="ARBA00023004"/>
    </source>
</evidence>
<feature type="transmembrane region" description="Helical" evidence="25">
    <location>
        <begin position="474"/>
        <end position="499"/>
    </location>
</feature>
<evidence type="ECO:0000256" key="15">
    <source>
        <dbReference type="ARBA" id="ARBA00022989"/>
    </source>
</evidence>
<dbReference type="PANTHER" id="PTHR14297:SF8">
    <property type="entry name" value="ENDOPLASMIC RETICULUM MEMBRANE ADAPTER PROTEIN XK"/>
    <property type="match status" value="1"/>
</dbReference>
<keyword evidence="21" id="KW-0407">Ion channel</keyword>
<evidence type="ECO:0000259" key="27">
    <source>
        <dbReference type="PROSITE" id="PS51384"/>
    </source>
</evidence>
<evidence type="ECO:0000256" key="19">
    <source>
        <dbReference type="ARBA" id="ARBA00023136"/>
    </source>
</evidence>
<evidence type="ECO:0000256" key="16">
    <source>
        <dbReference type="ARBA" id="ARBA00023002"/>
    </source>
</evidence>
<dbReference type="FunFam" id="3.40.50.80:FF:000004">
    <property type="entry name" value="NADPH oxidase isoform 2"/>
    <property type="match status" value="1"/>
</dbReference>
<accession>A0A4W2G6Y3</accession>
<gene>
    <name evidence="28" type="primary">CYBB</name>
</gene>
<evidence type="ECO:0000256" key="1">
    <source>
        <dbReference type="ARBA" id="ARBA00001974"/>
    </source>
</evidence>
<evidence type="ECO:0000256" key="22">
    <source>
        <dbReference type="ARBA" id="ARBA00049908"/>
    </source>
</evidence>
<keyword evidence="5" id="KW-1003">Cell membrane</keyword>
<protein>
    <recommendedName>
        <fullName evidence="25">XK-related protein</fullName>
    </recommendedName>
</protein>
<dbReference type="SUPFAM" id="SSF52343">
    <property type="entry name" value="Ferredoxin reductase-like, C-terminal NADP-linked domain"/>
    <property type="match status" value="1"/>
</dbReference>
<comment type="subunit">
    <text evidence="24">Component of the phagocyte NADPH oxidase core complex/cytochrome b558 complex, composed of CYBB (heavy chain (beta)) and CYBA (light chain (alpha)). Component of the phagocyte NADPH oxidase complex composed of an obligatory core heterodimer formed by the membrane proteins CYBA and CYBB and the cytosolic regulatory subunits NCF1/p47-phox, NCF2/p67-phox, NCF4/p40-phox and the small GTPase RAC1 or RAC2. Interacts with NCF1 (phosphorylated form). Interacts with NCF2; the interaction is enhanced in the presence of GBP7. Interacts with RAC2. Interacts with RAC1. Interacts with calprotectin (S100A8/9). Interacts with NRROS; the interaction is direct and impairs formation of a stable NADPH oxidase complex. Interacts with CYBC1; CYBC1 may act as a chaperone stabilizing Cytochrome b-245 heterodimer. The CYBA-CYBB complex interacts with GBP7.</text>
</comment>
<keyword evidence="7" id="KW-0349">Heme</keyword>
<reference evidence="29" key="1">
    <citation type="submission" date="2018-11" db="EMBL/GenBank/DDBJ databases">
        <title>Haplotype-resolved cattle genomes.</title>
        <authorList>
            <person name="Low W.Y."/>
            <person name="Tearle R."/>
            <person name="Bickhart D.M."/>
            <person name="Rosen B.D."/>
            <person name="Koren S."/>
            <person name="Rhie A."/>
            <person name="Hiendleder S."/>
            <person name="Phillippy A.M."/>
            <person name="Smith T.P.L."/>
            <person name="Williams J.L."/>
        </authorList>
    </citation>
    <scope>NUCLEOTIDE SEQUENCE [LARGE SCALE GENOMIC DNA]</scope>
</reference>
<keyword evidence="20" id="KW-0325">Glycoprotein</keyword>
<dbReference type="InterPro" id="IPR017927">
    <property type="entry name" value="FAD-bd_FR_type"/>
</dbReference>
<dbReference type="CDD" id="cd06186">
    <property type="entry name" value="NOX_Duox_like_FAD_NADP"/>
    <property type="match status" value="1"/>
</dbReference>
<evidence type="ECO:0000256" key="20">
    <source>
        <dbReference type="ARBA" id="ARBA00023180"/>
    </source>
</evidence>
<dbReference type="GO" id="GO:0034702">
    <property type="term" value="C:monoatomic ion channel complex"/>
    <property type="evidence" value="ECO:0007669"/>
    <property type="project" value="UniProtKB-KW"/>
</dbReference>
<evidence type="ECO:0000256" key="21">
    <source>
        <dbReference type="ARBA" id="ARBA00023303"/>
    </source>
</evidence>
<dbReference type="InterPro" id="IPR018629">
    <property type="entry name" value="XK-rel"/>
</dbReference>
<feature type="transmembrane region" description="Helical" evidence="25">
    <location>
        <begin position="36"/>
        <end position="58"/>
    </location>
</feature>
<dbReference type="InterPro" id="IPR017938">
    <property type="entry name" value="Riboflavin_synthase-like_b-brl"/>
</dbReference>
<evidence type="ECO:0000256" key="12">
    <source>
        <dbReference type="ARBA" id="ARBA00022857"/>
    </source>
</evidence>
<feature type="transmembrane region" description="Helical" evidence="25">
    <location>
        <begin position="206"/>
        <end position="229"/>
    </location>
</feature>
<evidence type="ECO:0000256" key="3">
    <source>
        <dbReference type="ARBA" id="ARBA00008789"/>
    </source>
</evidence>
<dbReference type="SFLD" id="SFLDG01168">
    <property type="entry name" value="Ferric_reductase_subgroup_(FRE"/>
    <property type="match status" value="1"/>
</dbReference>
<evidence type="ECO:0000256" key="5">
    <source>
        <dbReference type="ARBA" id="ARBA00022475"/>
    </source>
</evidence>
<feature type="domain" description="FAD-binding FR-type" evidence="27">
    <location>
        <begin position="594"/>
        <end position="704"/>
    </location>
</feature>
<evidence type="ECO:0000256" key="10">
    <source>
        <dbReference type="ARBA" id="ARBA00022723"/>
    </source>
</evidence>
<dbReference type="InterPro" id="IPR013130">
    <property type="entry name" value="Fe3_Rdtase_TM_dom"/>
</dbReference>
<keyword evidence="13" id="KW-0851">Voltage-gated channel</keyword>
<comment type="cofactor">
    <cofactor evidence="1">
        <name>FAD</name>
        <dbReference type="ChEBI" id="CHEBI:57692"/>
    </cofactor>
</comment>
<proteinExistence type="inferred from homology"/>
<dbReference type="GO" id="GO:0034220">
    <property type="term" value="P:monoatomic ion transmembrane transport"/>
    <property type="evidence" value="ECO:0007669"/>
    <property type="project" value="UniProtKB-KW"/>
</dbReference>
<keyword evidence="9 25" id="KW-0812">Transmembrane</keyword>
<feature type="transmembrane region" description="Helical" evidence="25">
    <location>
        <begin position="277"/>
        <end position="298"/>
    </location>
</feature>
<dbReference type="GeneTree" id="ENSGT00940000160244"/>
<dbReference type="InterPro" id="IPR013112">
    <property type="entry name" value="FAD-bd_8"/>
</dbReference>
<keyword evidence="26" id="KW-0732">Signal</keyword>
<dbReference type="GO" id="GO:0005886">
    <property type="term" value="C:plasma membrane"/>
    <property type="evidence" value="ECO:0007669"/>
    <property type="project" value="UniProtKB-SubCell"/>
</dbReference>
<evidence type="ECO:0000256" key="18">
    <source>
        <dbReference type="ARBA" id="ARBA00023065"/>
    </source>
</evidence>
<keyword evidence="14" id="KW-0249">Electron transport</keyword>
<evidence type="ECO:0000256" key="2">
    <source>
        <dbReference type="ARBA" id="ARBA00004651"/>
    </source>
</evidence>
<dbReference type="InterPro" id="IPR000778">
    <property type="entry name" value="Cyt_b245_heavy_chain"/>
</dbReference>
<feature type="transmembrane region" description="Helical" evidence="25">
    <location>
        <begin position="410"/>
        <end position="428"/>
    </location>
</feature>
<evidence type="ECO:0000256" key="9">
    <source>
        <dbReference type="ARBA" id="ARBA00022692"/>
    </source>
</evidence>
<dbReference type="GO" id="GO:0016491">
    <property type="term" value="F:oxidoreductase activity"/>
    <property type="evidence" value="ECO:0007669"/>
    <property type="project" value="UniProtKB-KW"/>
</dbReference>
<dbReference type="SFLD" id="SFLDS00052">
    <property type="entry name" value="Ferric_Reductase_Domain"/>
    <property type="match status" value="1"/>
</dbReference>
<evidence type="ECO:0000256" key="26">
    <source>
        <dbReference type="SAM" id="SignalP"/>
    </source>
</evidence>
<evidence type="ECO:0000313" key="28">
    <source>
        <dbReference type="Ensembl" id="ENSBIXP00005014224.1"/>
    </source>
</evidence>
<evidence type="ECO:0000256" key="11">
    <source>
        <dbReference type="ARBA" id="ARBA00022827"/>
    </source>
</evidence>
<evidence type="ECO:0000256" key="8">
    <source>
        <dbReference type="ARBA" id="ARBA00022630"/>
    </source>
</evidence>
<dbReference type="Pfam" id="PF01794">
    <property type="entry name" value="Ferric_reduct"/>
    <property type="match status" value="1"/>
</dbReference>
<sequence>MKFPGSVLASVFLFVAETSAALYLSSTYRSGGDGMWQALTLLFSLLPCALVQLTLLFVHRDFTRDRPLVLLLHLLQLGPLFRCFEVFCIYCQSNHIEEPYVSITKKRQIPKNGHSEEIEKEVGQAEGKLFTHRSAFSRASVIQAFLGSAPQLTLQLYISVLQQDVSIGRCLFMVLSLLSIVYGALRCNILAIKIKYDEYDVKVKPLAYVCIFLWRSFEIVTRVIVLVLFTSVLKAWVVIDILINFLGFLFYPWILFWCSGSPFPENFEKAFSRLGTTIVLCFLTLLYAGINMFCWSAVQLKINNPDLISKSQNWYRLLVYYMLVWLGMNVFLFVWYYRVYDIPDKFFYTRKLLGSALALARAPAACLNFNCMLILLPVCRNLLSFLRGSSACCSTRIRRQLDRNLTFHKMVAWMIALHTAIHTIAHLFNVEWCVNARVNNSDPYSIALSDIGDKPNETYLNFVRQRIKNPEGGLYVAVTRLAGITGVVITLCLILIITSSTKTIRRSYFEVFWYTHHLFVIFFIGLAIHGAQRIVRGQTAESLLKHQPRNCYQNISQWGKIENCPIPEFSGNPPMTWKWIVGPMFLYLCERLVRFWRSQQKVVITKVVTHPFKTIELQMKKKGFKMEVGQYIFVKCPVVSKLEWHPFTLTSAPEEDFFSIHIRIVGDWTEGLFKACGCDKQEFQDAWKLPKIAVDGPFGTASEDVFSYEVVMLVGAGIGVTPFASILKSVWYKYCNKAPNLRLKKIYFYWLCRDTHAFEWFADLLQLLETQMQEKNNTDFLSYNICLTGWDESQASHFAMHHDEEKDVITGLKQKTLYGRPNWDNEFKTIGSQHPNTRIGVFLCGPEALADTLNKQCISNSDSGPRGVHFIFNKENF</sequence>
<evidence type="ECO:0000256" key="4">
    <source>
        <dbReference type="ARBA" id="ARBA00022448"/>
    </source>
</evidence>
<keyword evidence="17" id="KW-0408">Iron</keyword>
<keyword evidence="15 25" id="KW-1133">Transmembrane helix</keyword>
<dbReference type="Gene3D" id="2.40.30.10">
    <property type="entry name" value="Translation factors"/>
    <property type="match status" value="1"/>
</dbReference>
<keyword evidence="18" id="KW-0406">Ion transport</keyword>
<evidence type="ECO:0000256" key="23">
    <source>
        <dbReference type="ARBA" id="ARBA00049971"/>
    </source>
</evidence>
<dbReference type="FunFam" id="2.40.30.10:FF:000030">
    <property type="entry name" value="cytochrome b-245 heavy chain"/>
    <property type="match status" value="1"/>
</dbReference>
<dbReference type="InterPro" id="IPR013121">
    <property type="entry name" value="Fe_red_NAD-bd_6"/>
</dbReference>
<evidence type="ECO:0000256" key="25">
    <source>
        <dbReference type="RuleBase" id="RU910716"/>
    </source>
</evidence>
<comment type="function">
    <text evidence="23">Catalytic subunit of the phagocyte NADPH oxidase complex that mediates the transfer of electrons from cytosolic NADPH to O2 to produce the superoxide anion (O2(-)). In the activated complex, electrons are first transferred from NADPH to flavin adenine dinucleotide (FAD) and subsequently transferred via two heme molecules to molecular oxygen, producing superoxide through an outer-sphere reaction. Activation of the NADPH oxidase complex is initiated by the assembly of cytosolic subunits of the NADPH oxidase complex with the core NADPH oxidase complex to form a complex at the plasma membrane or phagosomal membrane. This activation process is initiated by phosphorylation dependent binding of the cytosolic NCF1/p47-phox subunit to the C-terminus of CYBA/p22-phox. NADPH oxidase complex assembly is impaired through interaction with NRROS.</text>
</comment>
<dbReference type="PROSITE" id="PS51384">
    <property type="entry name" value="FAD_FR"/>
    <property type="match status" value="1"/>
</dbReference>
<dbReference type="SUPFAM" id="SSF63380">
    <property type="entry name" value="Riboflavin synthase domain-like"/>
    <property type="match status" value="1"/>
</dbReference>
<reference evidence="28" key="2">
    <citation type="submission" date="2025-08" db="UniProtKB">
        <authorList>
            <consortium name="Ensembl"/>
        </authorList>
    </citation>
    <scope>IDENTIFICATION</scope>
</reference>
<keyword evidence="6" id="KW-1017">Isopeptide bond</keyword>
<comment type="similarity">
    <text evidence="3 25">Belongs to the XK family.</text>
</comment>
<keyword evidence="16" id="KW-0560">Oxidoreductase</keyword>
<dbReference type="Ensembl" id="ENSBIXT00005024498.1">
    <property type="protein sequence ID" value="ENSBIXP00005014224.1"/>
    <property type="gene ID" value="ENSBIXG00005018235.1"/>
</dbReference>
<feature type="transmembrane region" description="Helical" evidence="25">
    <location>
        <begin position="358"/>
        <end position="378"/>
    </location>
</feature>
<dbReference type="PRINTS" id="PR00466">
    <property type="entry name" value="GP91PHOX"/>
</dbReference>
<dbReference type="PANTHER" id="PTHR14297">
    <property type="entry name" value="MEMBRANE TRANSPORT PROTEIN XK FAMILY MEMBER"/>
    <property type="match status" value="1"/>
</dbReference>
<keyword evidence="10" id="KW-0479">Metal-binding</keyword>
<keyword evidence="11" id="KW-0274">FAD</keyword>
<evidence type="ECO:0000256" key="7">
    <source>
        <dbReference type="ARBA" id="ARBA00022617"/>
    </source>
</evidence>
<evidence type="ECO:0000313" key="29">
    <source>
        <dbReference type="Proteomes" id="UP000429181"/>
    </source>
</evidence>
<dbReference type="GO" id="GO:0046872">
    <property type="term" value="F:metal ion binding"/>
    <property type="evidence" value="ECO:0007669"/>
    <property type="project" value="UniProtKB-KW"/>
</dbReference>
<dbReference type="InterPro" id="IPR051773">
    <property type="entry name" value="XK-related_adapter"/>
</dbReference>
<keyword evidence="19 25" id="KW-0472">Membrane</keyword>
<comment type="subcellular location">
    <subcellularLocation>
        <location evidence="2">Cell membrane</location>
        <topology evidence="2">Multi-pass membrane protein</topology>
    </subcellularLocation>
    <subcellularLocation>
        <location evidence="25">Membrane</location>
        <topology evidence="25">Multi-pass membrane protein</topology>
    </subcellularLocation>
</comment>
<keyword evidence="12" id="KW-0521">NADP</keyword>
<feature type="signal peptide" evidence="26">
    <location>
        <begin position="1"/>
        <end position="20"/>
    </location>
</feature>
<evidence type="ECO:0000256" key="14">
    <source>
        <dbReference type="ARBA" id="ARBA00022982"/>
    </source>
</evidence>
<dbReference type="Pfam" id="PF08022">
    <property type="entry name" value="FAD_binding_8"/>
    <property type="match status" value="1"/>
</dbReference>
<evidence type="ECO:0000256" key="24">
    <source>
        <dbReference type="ARBA" id="ARBA00063468"/>
    </source>
</evidence>